<name>E6Q4M5_9ZZZZ</name>
<evidence type="ECO:0000313" key="1">
    <source>
        <dbReference type="EMBL" id="CBI02136.1"/>
    </source>
</evidence>
<comment type="caution">
    <text evidence="1">The sequence shown here is derived from an EMBL/GenBank/DDBJ whole genome shotgun (WGS) entry which is preliminary data.</text>
</comment>
<accession>E6Q4M5</accession>
<proteinExistence type="predicted"/>
<reference evidence="1" key="1">
    <citation type="submission" date="2009-10" db="EMBL/GenBank/DDBJ databases">
        <title>Diversity of trophic interactions inside an arsenic-rich microbial ecosystem.</title>
        <authorList>
            <person name="Bertin P.N."/>
            <person name="Heinrich-Salmeron A."/>
            <person name="Pelletier E."/>
            <person name="Goulhen-Chollet F."/>
            <person name="Arsene-Ploetze F."/>
            <person name="Gallien S."/>
            <person name="Calteau A."/>
            <person name="Vallenet D."/>
            <person name="Casiot C."/>
            <person name="Chane-Woon-Ming B."/>
            <person name="Giloteaux L."/>
            <person name="Barakat M."/>
            <person name="Bonnefoy V."/>
            <person name="Bruneel O."/>
            <person name="Chandler M."/>
            <person name="Cleiss J."/>
            <person name="Duran R."/>
            <person name="Elbaz-Poulichet F."/>
            <person name="Fonknechten N."/>
            <person name="Lauga B."/>
            <person name="Mornico D."/>
            <person name="Ortet P."/>
            <person name="Schaeffer C."/>
            <person name="Siguier P."/>
            <person name="Alexander Thil Smith A."/>
            <person name="Van Dorsselaer A."/>
            <person name="Weissenbach J."/>
            <person name="Medigue C."/>
            <person name="Le Paslier D."/>
        </authorList>
    </citation>
    <scope>NUCLEOTIDE SEQUENCE</scope>
</reference>
<gene>
    <name evidence="1" type="ORF">CARN4_0861</name>
</gene>
<evidence type="ECO:0008006" key="2">
    <source>
        <dbReference type="Google" id="ProtNLM"/>
    </source>
</evidence>
<dbReference type="EMBL" id="CABO01000030">
    <property type="protein sequence ID" value="CBI02136.1"/>
    <property type="molecule type" value="Genomic_DNA"/>
</dbReference>
<sequence>MKPRNQSFALIVALVAFPAGAFAASPAPVATAMPTPAPTALSPKRFAFARSLFTNLQAGKIDSLLFDARMNELLKPAVLSGLAKKLVTLGSPATILDAADHATPSYRVTDYLLRFTAGRSLIMRVAIDTKGKIAGLFFPNGL</sequence>
<dbReference type="AlphaFoldDB" id="E6Q4M5"/>
<protein>
    <recommendedName>
        <fullName evidence="2">DUF3887 domain-containing protein</fullName>
    </recommendedName>
</protein>
<organism evidence="1">
    <name type="scientific">mine drainage metagenome</name>
    <dbReference type="NCBI Taxonomy" id="410659"/>
    <lineage>
        <taxon>unclassified sequences</taxon>
        <taxon>metagenomes</taxon>
        <taxon>ecological metagenomes</taxon>
    </lineage>
</organism>